<dbReference type="STRING" id="58919.A0A316Z793"/>
<proteinExistence type="predicted"/>
<accession>A0A316Z793</accession>
<organism evidence="1 2">
    <name type="scientific">Tilletiopsis washingtonensis</name>
    <dbReference type="NCBI Taxonomy" id="58919"/>
    <lineage>
        <taxon>Eukaryota</taxon>
        <taxon>Fungi</taxon>
        <taxon>Dikarya</taxon>
        <taxon>Basidiomycota</taxon>
        <taxon>Ustilaginomycotina</taxon>
        <taxon>Exobasidiomycetes</taxon>
        <taxon>Entylomatales</taxon>
        <taxon>Entylomatales incertae sedis</taxon>
        <taxon>Tilletiopsis</taxon>
    </lineage>
</organism>
<dbReference type="AlphaFoldDB" id="A0A316Z793"/>
<gene>
    <name evidence="1" type="ORF">FA09DRAFT_361274</name>
</gene>
<dbReference type="GeneID" id="37272876"/>
<name>A0A316Z793_9BASI</name>
<dbReference type="InterPro" id="IPR014752">
    <property type="entry name" value="Arrestin-like_C"/>
</dbReference>
<dbReference type="Proteomes" id="UP000245946">
    <property type="component" value="Unassembled WGS sequence"/>
</dbReference>
<reference evidence="1 2" key="1">
    <citation type="journal article" date="2018" name="Mol. Biol. Evol.">
        <title>Broad Genomic Sampling Reveals a Smut Pathogenic Ancestry of the Fungal Clade Ustilaginomycotina.</title>
        <authorList>
            <person name="Kijpornyongpan T."/>
            <person name="Mondo S.J."/>
            <person name="Barry K."/>
            <person name="Sandor L."/>
            <person name="Lee J."/>
            <person name="Lipzen A."/>
            <person name="Pangilinan J."/>
            <person name="LaButti K."/>
            <person name="Hainaut M."/>
            <person name="Henrissat B."/>
            <person name="Grigoriev I.V."/>
            <person name="Spatafora J.W."/>
            <person name="Aime M.C."/>
        </authorList>
    </citation>
    <scope>NUCLEOTIDE SEQUENCE [LARGE SCALE GENOMIC DNA]</scope>
    <source>
        <strain evidence="1 2">MCA 4186</strain>
    </source>
</reference>
<protein>
    <submittedName>
        <fullName evidence="1">Uncharacterized protein</fullName>
    </submittedName>
</protein>
<dbReference type="EMBL" id="KZ819295">
    <property type="protein sequence ID" value="PWN97469.1"/>
    <property type="molecule type" value="Genomic_DNA"/>
</dbReference>
<evidence type="ECO:0000313" key="1">
    <source>
        <dbReference type="EMBL" id="PWN97469.1"/>
    </source>
</evidence>
<dbReference type="RefSeq" id="XP_025597748.1">
    <property type="nucleotide sequence ID" value="XM_025745332.1"/>
</dbReference>
<evidence type="ECO:0000313" key="2">
    <source>
        <dbReference type="Proteomes" id="UP000245946"/>
    </source>
</evidence>
<sequence>MPLFQRDRALPDAVSQYLWIRAGAAAKSSEEAGSGKGKAAAPSSSSAKPVARLRSDCSRTYFPGQDVSCRVEVDESVCAAGGSLDELRIECKGEVSSFVYIYAGQGGQGRQTHYETVTLFSASCVLFSRTDAPQLDQARGIIATPAPPSLDEAAAPTRAWDVRFTLPSFCSDRYRAGKLEPVPLPSSFKDTTSGKMGGSSHVVYTWKVVGVRRSKFMRDTRVWLPFLVSPLAIGPAPPLEMLQLPAAAPEPTAMPNLPMAWQQQTVRQAWRNALMIKRGEVEAELFSAPLEASPAVPIPFILRLTVTAKSQADVEPGSSKLPRLPLEASVGGPVFSARRATSNGMKHTMATLSEHDFLVDLPLRVEWSTTHLGSRPAQGSSATGAGALELRGPGHGWTKPVAAADGGWSSTALLSGKMHCDLSPTFYTPTLSVSYVLQLAVPLSGPVSLREQLGELTVTSGIRLEDLFELDPAEATRRAVGSRAALLVSTNSAQGQDDEQARIHDALPDYGADDGTWDGWDDKKVLAADGSELPEYDDKTGLAAKFGWGKKG</sequence>
<dbReference type="Gene3D" id="2.60.40.640">
    <property type="match status" value="1"/>
</dbReference>
<keyword evidence="2" id="KW-1185">Reference proteome</keyword>